<name>A0AAW0WPS9_CHEQU</name>
<evidence type="ECO:0000256" key="3">
    <source>
        <dbReference type="ARBA" id="ARBA00023004"/>
    </source>
</evidence>
<dbReference type="InterPro" id="IPR017972">
    <property type="entry name" value="Cyt_P450_CS"/>
</dbReference>
<evidence type="ECO:0000256" key="7">
    <source>
        <dbReference type="SAM" id="Phobius"/>
    </source>
</evidence>
<evidence type="ECO:0000256" key="6">
    <source>
        <dbReference type="RuleBase" id="RU000461"/>
    </source>
</evidence>
<dbReference type="GO" id="GO:0016712">
    <property type="term" value="F:oxidoreductase activity, acting on paired donors, with incorporation or reduction of molecular oxygen, reduced flavin or flavoprotein as one donor, and incorporation of one atom of oxygen"/>
    <property type="evidence" value="ECO:0007669"/>
    <property type="project" value="TreeGrafter"/>
</dbReference>
<dbReference type="AlphaFoldDB" id="A0AAW0WPS9"/>
<dbReference type="PROSITE" id="PS00086">
    <property type="entry name" value="CYTOCHROME_P450"/>
    <property type="match status" value="1"/>
</dbReference>
<dbReference type="PANTHER" id="PTHR24300:SF375">
    <property type="entry name" value="CYTOCHROME P450 FAMILY"/>
    <property type="match status" value="1"/>
</dbReference>
<dbReference type="GO" id="GO:0006805">
    <property type="term" value="P:xenobiotic metabolic process"/>
    <property type="evidence" value="ECO:0007669"/>
    <property type="project" value="TreeGrafter"/>
</dbReference>
<dbReference type="InterPro" id="IPR036396">
    <property type="entry name" value="Cyt_P450_sf"/>
</dbReference>
<evidence type="ECO:0000313" key="8">
    <source>
        <dbReference type="EMBL" id="KAK8734233.1"/>
    </source>
</evidence>
<comment type="cofactor">
    <cofactor evidence="5">
        <name>heme</name>
        <dbReference type="ChEBI" id="CHEBI:30413"/>
    </cofactor>
</comment>
<dbReference type="PANTHER" id="PTHR24300">
    <property type="entry name" value="CYTOCHROME P450 508A4-RELATED"/>
    <property type="match status" value="1"/>
</dbReference>
<evidence type="ECO:0000256" key="1">
    <source>
        <dbReference type="ARBA" id="ARBA00010617"/>
    </source>
</evidence>
<keyword evidence="6" id="KW-0560">Oxidoreductase</keyword>
<dbReference type="GO" id="GO:0005737">
    <property type="term" value="C:cytoplasm"/>
    <property type="evidence" value="ECO:0007669"/>
    <property type="project" value="TreeGrafter"/>
</dbReference>
<gene>
    <name evidence="8" type="ORF">OTU49_006074</name>
</gene>
<accession>A0AAW0WPS9</accession>
<dbReference type="InterPro" id="IPR001128">
    <property type="entry name" value="Cyt_P450"/>
</dbReference>
<keyword evidence="7" id="KW-0812">Transmembrane</keyword>
<organism evidence="8 9">
    <name type="scientific">Cherax quadricarinatus</name>
    <name type="common">Australian red claw crayfish</name>
    <dbReference type="NCBI Taxonomy" id="27406"/>
    <lineage>
        <taxon>Eukaryota</taxon>
        <taxon>Metazoa</taxon>
        <taxon>Ecdysozoa</taxon>
        <taxon>Arthropoda</taxon>
        <taxon>Crustacea</taxon>
        <taxon>Multicrustacea</taxon>
        <taxon>Malacostraca</taxon>
        <taxon>Eumalacostraca</taxon>
        <taxon>Eucarida</taxon>
        <taxon>Decapoda</taxon>
        <taxon>Pleocyemata</taxon>
        <taxon>Astacidea</taxon>
        <taxon>Parastacoidea</taxon>
        <taxon>Parastacidae</taxon>
        <taxon>Cherax</taxon>
    </lineage>
</organism>
<dbReference type="InterPro" id="IPR050182">
    <property type="entry name" value="Cytochrome_P450_fam2"/>
</dbReference>
<feature type="binding site" description="axial binding residue" evidence="5">
    <location>
        <position position="128"/>
    </location>
    <ligand>
        <name>heme</name>
        <dbReference type="ChEBI" id="CHEBI:30413"/>
    </ligand>
    <ligandPart>
        <name>Fe</name>
        <dbReference type="ChEBI" id="CHEBI:18248"/>
    </ligandPart>
</feature>
<comment type="similarity">
    <text evidence="1 6">Belongs to the cytochrome P450 family.</text>
</comment>
<feature type="transmembrane region" description="Helical" evidence="7">
    <location>
        <begin position="22"/>
        <end position="41"/>
    </location>
</feature>
<keyword evidence="7" id="KW-1133">Transmembrane helix</keyword>
<keyword evidence="2 5" id="KW-0479">Metal-binding</keyword>
<keyword evidence="9" id="KW-1185">Reference proteome</keyword>
<dbReference type="InterPro" id="IPR002401">
    <property type="entry name" value="Cyt_P450_E_grp-I"/>
</dbReference>
<reference evidence="8 9" key="1">
    <citation type="journal article" date="2024" name="BMC Genomics">
        <title>Genome assembly of redclaw crayfish (Cherax quadricarinatus) provides insights into its immune adaptation and hypoxia tolerance.</title>
        <authorList>
            <person name="Liu Z."/>
            <person name="Zheng J."/>
            <person name="Li H."/>
            <person name="Fang K."/>
            <person name="Wang S."/>
            <person name="He J."/>
            <person name="Zhou D."/>
            <person name="Weng S."/>
            <person name="Chi M."/>
            <person name="Gu Z."/>
            <person name="He J."/>
            <person name="Li F."/>
            <person name="Wang M."/>
        </authorList>
    </citation>
    <scope>NUCLEOTIDE SEQUENCE [LARGE SCALE GENOMIC DNA]</scope>
    <source>
        <strain evidence="8">ZL_2023a</strain>
    </source>
</reference>
<dbReference type="SUPFAM" id="SSF48264">
    <property type="entry name" value="Cytochrome P450"/>
    <property type="match status" value="1"/>
</dbReference>
<feature type="non-terminal residue" evidence="8">
    <location>
        <position position="1"/>
    </location>
</feature>
<evidence type="ECO:0000313" key="9">
    <source>
        <dbReference type="Proteomes" id="UP001445076"/>
    </source>
</evidence>
<dbReference type="PRINTS" id="PR00385">
    <property type="entry name" value="P450"/>
</dbReference>
<dbReference type="EMBL" id="JARKIK010000051">
    <property type="protein sequence ID" value="KAK8734233.1"/>
    <property type="molecule type" value="Genomic_DNA"/>
</dbReference>
<sequence>YRLLKTCLLHISPGSCIPLDTIIALIFASILTSHLCFRLPYTRATIHEVQRVLNLIAFVVHCALEDCNFEGYDIPKGTVFLANMEDAMTDPKLWKNPDEFDPNNFLDDNGKYVKNGAFVPFGIGKRQCVGEALARMEVFVFLSSLFQKFTFTLVGEEVPPGNLYTFNAPVEFNAVAHVRPHL</sequence>
<evidence type="ECO:0000256" key="2">
    <source>
        <dbReference type="ARBA" id="ARBA00022723"/>
    </source>
</evidence>
<dbReference type="Gene3D" id="1.10.630.10">
    <property type="entry name" value="Cytochrome P450"/>
    <property type="match status" value="1"/>
</dbReference>
<keyword evidence="3 5" id="KW-0408">Iron</keyword>
<keyword evidence="5 6" id="KW-0349">Heme</keyword>
<evidence type="ECO:0000256" key="5">
    <source>
        <dbReference type="PIRSR" id="PIRSR602401-1"/>
    </source>
</evidence>
<dbReference type="Pfam" id="PF00067">
    <property type="entry name" value="p450"/>
    <property type="match status" value="1"/>
</dbReference>
<comment type="caution">
    <text evidence="8">The sequence shown here is derived from an EMBL/GenBank/DDBJ whole genome shotgun (WGS) entry which is preliminary data.</text>
</comment>
<proteinExistence type="inferred from homology"/>
<keyword evidence="7" id="KW-0472">Membrane</keyword>
<keyword evidence="4 6" id="KW-0503">Monooxygenase</keyword>
<dbReference type="GO" id="GO:0020037">
    <property type="term" value="F:heme binding"/>
    <property type="evidence" value="ECO:0007669"/>
    <property type="project" value="InterPro"/>
</dbReference>
<dbReference type="GO" id="GO:0006082">
    <property type="term" value="P:organic acid metabolic process"/>
    <property type="evidence" value="ECO:0007669"/>
    <property type="project" value="TreeGrafter"/>
</dbReference>
<dbReference type="PRINTS" id="PR00463">
    <property type="entry name" value="EP450I"/>
</dbReference>
<dbReference type="GO" id="GO:0005506">
    <property type="term" value="F:iron ion binding"/>
    <property type="evidence" value="ECO:0007669"/>
    <property type="project" value="InterPro"/>
</dbReference>
<protein>
    <recommendedName>
        <fullName evidence="10">Cytochrome P450</fullName>
    </recommendedName>
</protein>
<dbReference type="Proteomes" id="UP001445076">
    <property type="component" value="Unassembled WGS sequence"/>
</dbReference>
<evidence type="ECO:0008006" key="10">
    <source>
        <dbReference type="Google" id="ProtNLM"/>
    </source>
</evidence>
<evidence type="ECO:0000256" key="4">
    <source>
        <dbReference type="ARBA" id="ARBA00023033"/>
    </source>
</evidence>